<reference evidence="8 9" key="1">
    <citation type="journal article" date="2015" name="Nat. Commun.">
        <title>Outbred genome sequencing and CRISPR/Cas9 gene editing in butterflies.</title>
        <authorList>
            <person name="Li X."/>
            <person name="Fan D."/>
            <person name="Zhang W."/>
            <person name="Liu G."/>
            <person name="Zhang L."/>
            <person name="Zhao L."/>
            <person name="Fang X."/>
            <person name="Chen L."/>
            <person name="Dong Y."/>
            <person name="Chen Y."/>
            <person name="Ding Y."/>
            <person name="Zhao R."/>
            <person name="Feng M."/>
            <person name="Zhu Y."/>
            <person name="Feng Y."/>
            <person name="Jiang X."/>
            <person name="Zhu D."/>
            <person name="Xiang H."/>
            <person name="Feng X."/>
            <person name="Li S."/>
            <person name="Wang J."/>
            <person name="Zhang G."/>
            <person name="Kronforst M.R."/>
            <person name="Wang W."/>
        </authorList>
    </citation>
    <scope>NUCLEOTIDE SEQUENCE [LARGE SCALE GENOMIC DNA]</scope>
    <source>
        <strain evidence="8">Ya'a_city_454_Pm</strain>
        <tissue evidence="8">Whole body</tissue>
    </source>
</reference>
<keyword evidence="3 6" id="KW-0812">Transmembrane</keyword>
<evidence type="ECO:0000256" key="5">
    <source>
        <dbReference type="ARBA" id="ARBA00023136"/>
    </source>
</evidence>
<keyword evidence="4 6" id="KW-1133">Transmembrane helix</keyword>
<dbReference type="GO" id="GO:0022857">
    <property type="term" value="F:transmembrane transporter activity"/>
    <property type="evidence" value="ECO:0007669"/>
    <property type="project" value="InterPro"/>
</dbReference>
<evidence type="ECO:0000256" key="6">
    <source>
        <dbReference type="SAM" id="Phobius"/>
    </source>
</evidence>
<dbReference type="SUPFAM" id="SSF103473">
    <property type="entry name" value="MFS general substrate transporter"/>
    <property type="match status" value="1"/>
</dbReference>
<dbReference type="InParanoid" id="A0A194QKH5"/>
<dbReference type="Proteomes" id="UP000053240">
    <property type="component" value="Unassembled WGS sequence"/>
</dbReference>
<feature type="domain" description="Major facilitator superfamily (MFS) profile" evidence="7">
    <location>
        <begin position="1"/>
        <end position="137"/>
    </location>
</feature>
<feature type="transmembrane region" description="Helical" evidence="6">
    <location>
        <begin position="24"/>
        <end position="43"/>
    </location>
</feature>
<dbReference type="InterPro" id="IPR020846">
    <property type="entry name" value="MFS_dom"/>
</dbReference>
<comment type="subcellular location">
    <subcellularLocation>
        <location evidence="1">Membrane</location>
        <topology evidence="1">Multi-pass membrane protein</topology>
    </subcellularLocation>
</comment>
<dbReference type="PROSITE" id="PS50850">
    <property type="entry name" value="MFS"/>
    <property type="match status" value="1"/>
</dbReference>
<feature type="transmembrane region" description="Helical" evidence="6">
    <location>
        <begin position="49"/>
        <end position="71"/>
    </location>
</feature>
<evidence type="ECO:0000313" key="8">
    <source>
        <dbReference type="EMBL" id="KPJ06068.1"/>
    </source>
</evidence>
<keyword evidence="5 6" id="KW-0472">Membrane</keyword>
<feature type="transmembrane region" description="Helical" evidence="6">
    <location>
        <begin position="83"/>
        <end position="106"/>
    </location>
</feature>
<gene>
    <name evidence="8" type="ORF">RR48_14510</name>
</gene>
<evidence type="ECO:0000256" key="1">
    <source>
        <dbReference type="ARBA" id="ARBA00004141"/>
    </source>
</evidence>
<name>A0A194QKH5_PAPMA</name>
<dbReference type="PANTHER" id="PTHR23511">
    <property type="entry name" value="SYNAPTIC VESICLE GLYCOPROTEIN 2"/>
    <property type="match status" value="1"/>
</dbReference>
<feature type="transmembrane region" description="Helical" evidence="6">
    <location>
        <begin position="112"/>
        <end position="132"/>
    </location>
</feature>
<sequence length="141" mass="14090">MVGAGSVLTYSIGGALVNRCGKKVVAGLCGVVSAGIIALLPMLGTGAAAVVAMVTAALSFTSLCGASLSSINVDLFPTSLRVMAMATFLMSGRLGTIAGTVIFPALIEYGCLPPFITIAAVLAACGFGCFLVPNTTLKKLE</sequence>
<dbReference type="PANTHER" id="PTHR23511:SF36">
    <property type="entry name" value="EG:BACR7A4.13 PROTEIN-RELATED"/>
    <property type="match status" value="1"/>
</dbReference>
<organism evidence="8 9">
    <name type="scientific">Papilio machaon</name>
    <name type="common">Old World swallowtail butterfly</name>
    <dbReference type="NCBI Taxonomy" id="76193"/>
    <lineage>
        <taxon>Eukaryota</taxon>
        <taxon>Metazoa</taxon>
        <taxon>Ecdysozoa</taxon>
        <taxon>Arthropoda</taxon>
        <taxon>Hexapoda</taxon>
        <taxon>Insecta</taxon>
        <taxon>Pterygota</taxon>
        <taxon>Neoptera</taxon>
        <taxon>Endopterygota</taxon>
        <taxon>Lepidoptera</taxon>
        <taxon>Glossata</taxon>
        <taxon>Ditrysia</taxon>
        <taxon>Papilionoidea</taxon>
        <taxon>Papilionidae</taxon>
        <taxon>Papilioninae</taxon>
        <taxon>Papilio</taxon>
    </lineage>
</organism>
<dbReference type="EMBL" id="KQ461198">
    <property type="protein sequence ID" value="KPJ06068.1"/>
    <property type="molecule type" value="Genomic_DNA"/>
</dbReference>
<evidence type="ECO:0000259" key="7">
    <source>
        <dbReference type="PROSITE" id="PS50850"/>
    </source>
</evidence>
<evidence type="ECO:0000256" key="4">
    <source>
        <dbReference type="ARBA" id="ARBA00022989"/>
    </source>
</evidence>
<accession>A0A194QKH5</accession>
<evidence type="ECO:0000313" key="9">
    <source>
        <dbReference type="Proteomes" id="UP000053240"/>
    </source>
</evidence>
<proteinExistence type="predicted"/>
<keyword evidence="9" id="KW-1185">Reference proteome</keyword>
<keyword evidence="2" id="KW-0813">Transport</keyword>
<dbReference type="GO" id="GO:0016020">
    <property type="term" value="C:membrane"/>
    <property type="evidence" value="ECO:0007669"/>
    <property type="project" value="UniProtKB-SubCell"/>
</dbReference>
<evidence type="ECO:0000256" key="2">
    <source>
        <dbReference type="ARBA" id="ARBA00022448"/>
    </source>
</evidence>
<evidence type="ECO:0000256" key="3">
    <source>
        <dbReference type="ARBA" id="ARBA00022692"/>
    </source>
</evidence>
<protein>
    <recommendedName>
        <fullName evidence="7">Major facilitator superfamily (MFS) profile domain-containing protein</fullName>
    </recommendedName>
</protein>
<dbReference type="AlphaFoldDB" id="A0A194QKH5"/>
<dbReference type="Gene3D" id="1.20.1250.20">
    <property type="entry name" value="MFS general substrate transporter like domains"/>
    <property type="match status" value="1"/>
</dbReference>
<dbReference type="InterPro" id="IPR036259">
    <property type="entry name" value="MFS_trans_sf"/>
</dbReference>